<dbReference type="Proteomes" id="UP000028990">
    <property type="component" value="Unassembled WGS sequence"/>
</dbReference>
<evidence type="ECO:0000256" key="1">
    <source>
        <dbReference type="SAM" id="MobiDB-lite"/>
    </source>
</evidence>
<evidence type="ECO:0000313" key="2">
    <source>
        <dbReference type="EMBL" id="KFO26057.1"/>
    </source>
</evidence>
<feature type="region of interest" description="Disordered" evidence="1">
    <location>
        <begin position="1"/>
        <end position="22"/>
    </location>
</feature>
<sequence length="143" mass="15939">MYPSSRCSHAGQGTANPTELPRAACGDHSKLREQGVGTETEWSTLEDYRFHQEQNRPETALNLRTVECTLPADAVMIHPSKHTARLKVTRPEQENFWPTNSGRPLTARESVHPDRAPFLGGRAAAPKTEKKKNKQGKRTALVL</sequence>
<accession>A0A091D4U0</accession>
<dbReference type="AlphaFoldDB" id="A0A091D4U0"/>
<gene>
    <name evidence="2" type="ORF">H920_12618</name>
</gene>
<dbReference type="GO" id="GO:0016787">
    <property type="term" value="F:hydrolase activity"/>
    <property type="evidence" value="ECO:0007669"/>
    <property type="project" value="UniProtKB-KW"/>
</dbReference>
<keyword evidence="2" id="KW-0378">Hydrolase</keyword>
<feature type="compositionally biased region" description="Polar residues" evidence="1">
    <location>
        <begin position="1"/>
        <end position="17"/>
    </location>
</feature>
<feature type="region of interest" description="Disordered" evidence="1">
    <location>
        <begin position="90"/>
        <end position="143"/>
    </location>
</feature>
<proteinExistence type="predicted"/>
<name>A0A091D4U0_FUKDA</name>
<protein>
    <submittedName>
        <fullName evidence="2">Ubiquitin carboxyl-terminal hydrolase 17</fullName>
    </submittedName>
</protein>
<organism evidence="2 3">
    <name type="scientific">Fukomys damarensis</name>
    <name type="common">Damaraland mole rat</name>
    <name type="synonym">Cryptomys damarensis</name>
    <dbReference type="NCBI Taxonomy" id="885580"/>
    <lineage>
        <taxon>Eukaryota</taxon>
        <taxon>Metazoa</taxon>
        <taxon>Chordata</taxon>
        <taxon>Craniata</taxon>
        <taxon>Vertebrata</taxon>
        <taxon>Euteleostomi</taxon>
        <taxon>Mammalia</taxon>
        <taxon>Eutheria</taxon>
        <taxon>Euarchontoglires</taxon>
        <taxon>Glires</taxon>
        <taxon>Rodentia</taxon>
        <taxon>Hystricomorpha</taxon>
        <taxon>Bathyergidae</taxon>
        <taxon>Fukomys</taxon>
    </lineage>
</organism>
<dbReference type="EMBL" id="KN123265">
    <property type="protein sequence ID" value="KFO26057.1"/>
    <property type="molecule type" value="Genomic_DNA"/>
</dbReference>
<evidence type="ECO:0000313" key="3">
    <source>
        <dbReference type="Proteomes" id="UP000028990"/>
    </source>
</evidence>
<reference evidence="2 3" key="1">
    <citation type="submission" date="2013-11" db="EMBL/GenBank/DDBJ databases">
        <title>The Damaraland mole rat (Fukomys damarensis) genome and evolution of African mole rats.</title>
        <authorList>
            <person name="Gladyshev V.N."/>
            <person name="Fang X."/>
        </authorList>
    </citation>
    <scope>NUCLEOTIDE SEQUENCE [LARGE SCALE GENOMIC DNA]</scope>
    <source>
        <tissue evidence="2">Liver</tissue>
    </source>
</reference>
<keyword evidence="3" id="KW-1185">Reference proteome</keyword>